<feature type="compositionally biased region" description="Acidic residues" evidence="1">
    <location>
        <begin position="94"/>
        <end position="105"/>
    </location>
</feature>
<organism evidence="4 5">
    <name type="scientific">Rotaria sordida</name>
    <dbReference type="NCBI Taxonomy" id="392033"/>
    <lineage>
        <taxon>Eukaryota</taxon>
        <taxon>Metazoa</taxon>
        <taxon>Spiralia</taxon>
        <taxon>Gnathifera</taxon>
        <taxon>Rotifera</taxon>
        <taxon>Eurotatoria</taxon>
        <taxon>Bdelloidea</taxon>
        <taxon>Philodinida</taxon>
        <taxon>Philodinidae</taxon>
        <taxon>Rotaria</taxon>
    </lineage>
</organism>
<dbReference type="Proteomes" id="UP000663854">
    <property type="component" value="Unassembled WGS sequence"/>
</dbReference>
<gene>
    <name evidence="4" type="ORF">JXQ802_LOCUS52897</name>
    <name evidence="3" type="ORF">PYM288_LOCUS36540</name>
</gene>
<reference evidence="4" key="1">
    <citation type="submission" date="2021-02" db="EMBL/GenBank/DDBJ databases">
        <authorList>
            <person name="Nowell W R."/>
        </authorList>
    </citation>
    <scope>NUCLEOTIDE SEQUENCE</scope>
</reference>
<keyword evidence="2" id="KW-0472">Membrane</keyword>
<dbReference type="AlphaFoldDB" id="A0A816DNP2"/>
<keyword evidence="2" id="KW-1133">Transmembrane helix</keyword>
<evidence type="ECO:0000313" key="3">
    <source>
        <dbReference type="EMBL" id="CAF1450803.1"/>
    </source>
</evidence>
<comment type="caution">
    <text evidence="4">The sequence shown here is derived from an EMBL/GenBank/DDBJ whole genome shotgun (WGS) entry which is preliminary data.</text>
</comment>
<accession>A0A816DNP2</accession>
<sequence length="149" mass="17274">MFLLSTINWPIAVVVCVSIGLAGVLVLYLIVRIRSNHRQHNPNTNIGDDIHSQMEWEDDIGLNIIVNPLDETKKPVQSINMQNIEQTMNQYPDESSDDEGVEYENDNNNHHEYSSEDDDDYENKRIRSNKHKHQLEWDDAAIEYGPKKV</sequence>
<evidence type="ECO:0000256" key="1">
    <source>
        <dbReference type="SAM" id="MobiDB-lite"/>
    </source>
</evidence>
<dbReference type="EMBL" id="CAJNOL010008791">
    <property type="protein sequence ID" value="CAF1638920.1"/>
    <property type="molecule type" value="Genomic_DNA"/>
</dbReference>
<feature type="transmembrane region" description="Helical" evidence="2">
    <location>
        <begin position="6"/>
        <end position="31"/>
    </location>
</feature>
<keyword evidence="2" id="KW-0812">Transmembrane</keyword>
<feature type="region of interest" description="Disordered" evidence="1">
    <location>
        <begin position="80"/>
        <end position="149"/>
    </location>
</feature>
<protein>
    <submittedName>
        <fullName evidence="4">Uncharacterized protein</fullName>
    </submittedName>
</protein>
<dbReference type="Proteomes" id="UP000663870">
    <property type="component" value="Unassembled WGS sequence"/>
</dbReference>
<keyword evidence="5" id="KW-1185">Reference proteome</keyword>
<proteinExistence type="predicted"/>
<name>A0A816DNP2_9BILA</name>
<evidence type="ECO:0000313" key="4">
    <source>
        <dbReference type="EMBL" id="CAF1638920.1"/>
    </source>
</evidence>
<evidence type="ECO:0000256" key="2">
    <source>
        <dbReference type="SAM" id="Phobius"/>
    </source>
</evidence>
<feature type="compositionally biased region" description="Polar residues" evidence="1">
    <location>
        <begin position="80"/>
        <end position="93"/>
    </location>
</feature>
<dbReference type="EMBL" id="CAJNOH010007155">
    <property type="protein sequence ID" value="CAF1450803.1"/>
    <property type="molecule type" value="Genomic_DNA"/>
</dbReference>
<evidence type="ECO:0000313" key="5">
    <source>
        <dbReference type="Proteomes" id="UP000663870"/>
    </source>
</evidence>